<evidence type="ECO:0000256" key="1">
    <source>
        <dbReference type="SAM" id="Phobius"/>
    </source>
</evidence>
<reference evidence="2 3" key="1">
    <citation type="submission" date="2024-02" db="EMBL/GenBank/DDBJ databases">
        <title>Discinaceae phylogenomics.</title>
        <authorList>
            <person name="Dirks A.C."/>
            <person name="James T.Y."/>
        </authorList>
    </citation>
    <scope>NUCLEOTIDE SEQUENCE [LARGE SCALE GENOMIC DNA]</scope>
    <source>
        <strain evidence="2 3">ACD0624</strain>
    </source>
</reference>
<keyword evidence="3" id="KW-1185">Reference proteome</keyword>
<feature type="transmembrane region" description="Helical" evidence="1">
    <location>
        <begin position="725"/>
        <end position="753"/>
    </location>
</feature>
<dbReference type="Proteomes" id="UP001447188">
    <property type="component" value="Unassembled WGS sequence"/>
</dbReference>
<dbReference type="PANTHER" id="PTHR37544">
    <property type="entry name" value="SPRAY-RELATED"/>
    <property type="match status" value="1"/>
</dbReference>
<dbReference type="EMBL" id="JBBBZM010000080">
    <property type="protein sequence ID" value="KAL0634961.1"/>
    <property type="molecule type" value="Genomic_DNA"/>
</dbReference>
<comment type="caution">
    <text evidence="2">The sequence shown here is derived from an EMBL/GenBank/DDBJ whole genome shotgun (WGS) entry which is preliminary data.</text>
</comment>
<evidence type="ECO:0000313" key="3">
    <source>
        <dbReference type="Proteomes" id="UP001447188"/>
    </source>
</evidence>
<keyword evidence="1" id="KW-0812">Transmembrane</keyword>
<feature type="transmembrane region" description="Helical" evidence="1">
    <location>
        <begin position="140"/>
        <end position="164"/>
    </location>
</feature>
<organism evidence="2 3">
    <name type="scientific">Discina gigas</name>
    <dbReference type="NCBI Taxonomy" id="1032678"/>
    <lineage>
        <taxon>Eukaryota</taxon>
        <taxon>Fungi</taxon>
        <taxon>Dikarya</taxon>
        <taxon>Ascomycota</taxon>
        <taxon>Pezizomycotina</taxon>
        <taxon>Pezizomycetes</taxon>
        <taxon>Pezizales</taxon>
        <taxon>Discinaceae</taxon>
        <taxon>Discina</taxon>
    </lineage>
</organism>
<gene>
    <name evidence="2" type="ORF">Q9L58_006079</name>
</gene>
<dbReference type="InterPro" id="IPR021840">
    <property type="entry name" value="DUF3433"/>
</dbReference>
<protein>
    <submittedName>
        <fullName evidence="2">Uncharacterized protein</fullName>
    </submittedName>
</protein>
<accession>A0ABR3GHD3</accession>
<feature type="transmembrane region" description="Helical" evidence="1">
    <location>
        <begin position="617"/>
        <end position="634"/>
    </location>
</feature>
<sequence length="1328" mass="146151">MKYGRVRASPPVDVLLPPTWRPWPLRLPFLVGFIALCILLCIGIELVILGCAVEGCHVFGGPFHIDLSLRTYFTYNQLPTVLSLILNLLWAVPHHDVMRLEPYFRMSAPGGASAADSIFLKYPYTFPLFVPYKAMKRRHFVVLTSSCIGLLMSFLITPLISGIFDDSKLPRLVADTGTRATFYPFNENSTLSGAFTYVAYHINWLEGSFPKFTTPAFAVLPVMNRARLTSKETWTAETILFEAKLECENAASIDIQSTVTDGITVKIVSQGGAYTVTLCDQMKKNFALLQHIAEVNAAHAASARPNSVATNPTNALNQNRVLLTTTPFTSVSNNRNSRPVRRLDRRLATTISRQVGSASDNKTCDGFTTFITPWTAIAQRVLVAPGGGNASEVYLYGWASGVNPPWPLIDSAPRPTNITALFCKTNYYSQPVMANFSMPDGVVESVIRTGTRSTFVNLPNFDQIINGDMIALSTPILANNGAGDLFGLGYQPAQVLNADSQLQRQLGIRPKNVTKLFVTIEEGLIDASSHSSVYIDNVNGLPGLALSDRTLGNLGELLDPIKLAAAYERALQTMFALAVAVEMVHVDNSSNETFTLTRRLWTKGFVVNNLWARGSQGGLAVVIVAAALLAVFISQRQCRLDGEPNSLAEALRLLAASPDVSAELVNAEFYNPDDLLRIFKEGGGKYTLDLVPEQGPRVQASNVRKHAKLPANIDGKRRPWMKQLWALRGISGVGFLTFFGVVGVFLSIAFAYSRSRDGLPTLAPVNSFWYKTLFTYLPMAVGMTAEPTLTTIASYQCMLAPYTVLAPGPAGSSNSLSVDYDKSPPHFQLIRALRTRNIPLAALTISIFLCNVLAVALAGLFSGTTGQLNMTAEVDTHDTPRLHAGFTKPAQEMYFILAEHLSDYTPPLTWTTPGYYVLPVLPIDSTYVKQYQTPSLGIGIDIKCNLLPAQNITMACGLPGCATSNETYNYSDYSIVVTDACWGHTAASAETGTERFTTNYTWEGLSHDNIVHSINCPDTFFSIWAERPWDPQPPSGERYKTHLDSLILKCTTVEIVAELNVIVSSEQQVISSNVIRTLTSQEVTALYPLNGTGPTNIHSLANTTRFANSSTPVEIEGRLAATFIEAIRAGIRTENSPDSHKIRWFNYLMKTIDPRIDRKLPNMTHIPDAAFIAGAMEEVYRRLFIINLRLYAATMIESGEPHKHPAAAVLQISRVGVSSLMFILAASVILTIMTVLTFLYLRRRQPVGHIPETLAGMYALLYASNAKEECGQLYGKDPKERAKNLEEFEGKYVYGSFQDGEHYGVYRREELADLDPAEKEGKRKSLEK</sequence>
<dbReference type="Pfam" id="PF11915">
    <property type="entry name" value="DUF3433"/>
    <property type="match status" value="2"/>
</dbReference>
<keyword evidence="1" id="KW-0472">Membrane</keyword>
<evidence type="ECO:0000313" key="2">
    <source>
        <dbReference type="EMBL" id="KAL0634961.1"/>
    </source>
</evidence>
<proteinExistence type="predicted"/>
<feature type="transmembrane region" description="Helical" evidence="1">
    <location>
        <begin position="73"/>
        <end position="92"/>
    </location>
</feature>
<feature type="transmembrane region" description="Helical" evidence="1">
    <location>
        <begin position="1220"/>
        <end position="1241"/>
    </location>
</feature>
<dbReference type="PANTHER" id="PTHR37544:SF3">
    <property type="entry name" value="SPRAY"/>
    <property type="match status" value="1"/>
</dbReference>
<keyword evidence="1" id="KW-1133">Transmembrane helix</keyword>
<feature type="transmembrane region" description="Helical" evidence="1">
    <location>
        <begin position="773"/>
        <end position="795"/>
    </location>
</feature>
<feature type="transmembrane region" description="Helical" evidence="1">
    <location>
        <begin position="29"/>
        <end position="53"/>
    </location>
</feature>
<name>A0ABR3GHD3_9PEZI</name>
<feature type="transmembrane region" description="Helical" evidence="1">
    <location>
        <begin position="840"/>
        <end position="861"/>
    </location>
</feature>